<comment type="caution">
    <text evidence="1">The sequence shown here is derived from an EMBL/GenBank/DDBJ whole genome shotgun (WGS) entry which is preliminary data.</text>
</comment>
<dbReference type="AlphaFoldDB" id="A0A495IHF2"/>
<organism evidence="1 2">
    <name type="scientific">Frondihabitans australicus</name>
    <dbReference type="NCBI Taxonomy" id="386892"/>
    <lineage>
        <taxon>Bacteria</taxon>
        <taxon>Bacillati</taxon>
        <taxon>Actinomycetota</taxon>
        <taxon>Actinomycetes</taxon>
        <taxon>Micrococcales</taxon>
        <taxon>Microbacteriaceae</taxon>
        <taxon>Frondihabitans</taxon>
    </lineage>
</organism>
<dbReference type="RefSeq" id="WP_147430127.1">
    <property type="nucleotide sequence ID" value="NZ_RBKS01000001.1"/>
</dbReference>
<accession>A0A495IHF2</accession>
<evidence type="ECO:0000313" key="2">
    <source>
        <dbReference type="Proteomes" id="UP000280008"/>
    </source>
</evidence>
<protein>
    <submittedName>
        <fullName evidence="1">Uncharacterized protein</fullName>
    </submittedName>
</protein>
<dbReference type="EMBL" id="RBKS01000001">
    <property type="protein sequence ID" value="RKR74741.1"/>
    <property type="molecule type" value="Genomic_DNA"/>
</dbReference>
<gene>
    <name evidence="1" type="ORF">C8E83_1870</name>
</gene>
<reference evidence="1 2" key="1">
    <citation type="submission" date="2018-10" db="EMBL/GenBank/DDBJ databases">
        <title>Sequencing the genomes of 1000 actinobacteria strains.</title>
        <authorList>
            <person name="Klenk H.-P."/>
        </authorList>
    </citation>
    <scope>NUCLEOTIDE SEQUENCE [LARGE SCALE GENOMIC DNA]</scope>
    <source>
        <strain evidence="1 2">DSM 17894</strain>
    </source>
</reference>
<keyword evidence="2" id="KW-1185">Reference proteome</keyword>
<evidence type="ECO:0000313" key="1">
    <source>
        <dbReference type="EMBL" id="RKR74741.1"/>
    </source>
</evidence>
<sequence length="78" mass="8500">MQNIETPAEISAEPWNDIDMTDVVVPIPVTAFDLDALAARPAPDEAEWPEDIAGCLYCLGSGILPSYDEGEIPCYCDR</sequence>
<dbReference type="Proteomes" id="UP000280008">
    <property type="component" value="Unassembled WGS sequence"/>
</dbReference>
<name>A0A495IHF2_9MICO</name>
<proteinExistence type="predicted"/>